<evidence type="ECO:0000313" key="3">
    <source>
        <dbReference type="Proteomes" id="UP000399805"/>
    </source>
</evidence>
<evidence type="ECO:0000313" key="2">
    <source>
        <dbReference type="EMBL" id="VVJ20385.1"/>
    </source>
</evidence>
<reference evidence="2 3" key="1">
    <citation type="submission" date="2019-09" db="EMBL/GenBank/DDBJ databases">
        <authorList>
            <person name="Leyn A S."/>
        </authorList>
    </citation>
    <scope>NUCLEOTIDE SEQUENCE [LARGE SCALE GENOMIC DNA]</scope>
    <source>
        <strain evidence="2">AA231_1</strain>
    </source>
</reference>
<sequence length="77" mass="8698">MIERSDRRPGRAAPGHTATDPVPDAAPRIRSTGGRRTVALHPRHHRGGRRLSIFRGSGWRSPGCHEKRRRTGERTDR</sequence>
<dbReference type="Proteomes" id="UP000399805">
    <property type="component" value="Unassembled WGS sequence"/>
</dbReference>
<accession>A0A6I8LXR7</accession>
<keyword evidence="3" id="KW-1185">Reference proteome</keyword>
<dbReference type="EMBL" id="CABVGP010000002">
    <property type="protein sequence ID" value="VVJ20385.1"/>
    <property type="molecule type" value="Genomic_DNA"/>
</dbReference>
<gene>
    <name evidence="2" type="ORF">AA23TX_05406</name>
</gene>
<proteinExistence type="predicted"/>
<dbReference type="AlphaFoldDB" id="A0A6I8LXR7"/>
<feature type="region of interest" description="Disordered" evidence="1">
    <location>
        <begin position="1"/>
        <end position="77"/>
    </location>
</feature>
<protein>
    <submittedName>
        <fullName evidence="2">Uncharacterized protein</fullName>
    </submittedName>
</protein>
<organism evidence="2 3">
    <name type="scientific">Amycolatopsis camponoti</name>
    <dbReference type="NCBI Taxonomy" id="2606593"/>
    <lineage>
        <taxon>Bacteria</taxon>
        <taxon>Bacillati</taxon>
        <taxon>Actinomycetota</taxon>
        <taxon>Actinomycetes</taxon>
        <taxon>Pseudonocardiales</taxon>
        <taxon>Pseudonocardiaceae</taxon>
        <taxon>Amycolatopsis</taxon>
    </lineage>
</organism>
<evidence type="ECO:0000256" key="1">
    <source>
        <dbReference type="SAM" id="MobiDB-lite"/>
    </source>
</evidence>
<name>A0A6I8LXR7_9PSEU</name>